<organism evidence="1 2">
    <name type="scientific">Phocaeicola coprocola DSM 17136</name>
    <dbReference type="NCBI Taxonomy" id="470145"/>
    <lineage>
        <taxon>Bacteria</taxon>
        <taxon>Pseudomonadati</taxon>
        <taxon>Bacteroidota</taxon>
        <taxon>Bacteroidia</taxon>
        <taxon>Bacteroidales</taxon>
        <taxon>Bacteroidaceae</taxon>
        <taxon>Phocaeicola</taxon>
    </lineage>
</organism>
<dbReference type="Proteomes" id="UP000003146">
    <property type="component" value="Unassembled WGS sequence"/>
</dbReference>
<reference evidence="1 2" key="1">
    <citation type="submission" date="2008-04" db="EMBL/GenBank/DDBJ databases">
        <title>Draft genome sequence of Bacteroides coprocola (DSM 17136).</title>
        <authorList>
            <person name="Sudarsanam P."/>
            <person name="Ley R."/>
            <person name="Guruge J."/>
            <person name="Turnbaugh P.J."/>
            <person name="Mahowald M."/>
            <person name="Liep D."/>
            <person name="Gordon J."/>
        </authorList>
    </citation>
    <scope>NUCLEOTIDE SEQUENCE [LARGE SCALE GENOMIC DNA]</scope>
    <source>
        <strain evidence="1 2">DSM 17136</strain>
    </source>
</reference>
<dbReference type="STRING" id="470145.BACCOP_01645"/>
<protein>
    <submittedName>
        <fullName evidence="1">Uncharacterized protein</fullName>
    </submittedName>
</protein>
<evidence type="ECO:0000313" key="2">
    <source>
        <dbReference type="Proteomes" id="UP000003146"/>
    </source>
</evidence>
<sequence length="56" mass="5930">MQICLLEAEKRTQDMIRIIGRGAPHGKGGTSLPTSAAVGRVIGENGKKLAFLLVLL</sequence>
<name>B3JID3_9BACT</name>
<dbReference type="HOGENOM" id="CLU_3004382_0_0_10"/>
<dbReference type="AlphaFoldDB" id="B3JID3"/>
<dbReference type="eggNOG" id="ENOG5030XTK">
    <property type="taxonomic scope" value="Bacteria"/>
</dbReference>
<gene>
    <name evidence="1" type="ORF">BACCOP_01645</name>
</gene>
<comment type="caution">
    <text evidence="1">The sequence shown here is derived from an EMBL/GenBank/DDBJ whole genome shotgun (WGS) entry which is preliminary data.</text>
</comment>
<dbReference type="EMBL" id="ABIY02000078">
    <property type="protein sequence ID" value="EDV01322.1"/>
    <property type="molecule type" value="Genomic_DNA"/>
</dbReference>
<proteinExistence type="predicted"/>
<evidence type="ECO:0000313" key="1">
    <source>
        <dbReference type="EMBL" id="EDV01322.1"/>
    </source>
</evidence>
<reference evidence="1 2" key="2">
    <citation type="submission" date="2008-04" db="EMBL/GenBank/DDBJ databases">
        <authorList>
            <person name="Fulton L."/>
            <person name="Clifton S."/>
            <person name="Fulton B."/>
            <person name="Xu J."/>
            <person name="Minx P."/>
            <person name="Pepin K.H."/>
            <person name="Johnson M."/>
            <person name="Thiruvilangam P."/>
            <person name="Bhonagiri V."/>
            <person name="Nash W.E."/>
            <person name="Mardis E.R."/>
            <person name="Wilson R.K."/>
        </authorList>
    </citation>
    <scope>NUCLEOTIDE SEQUENCE [LARGE SCALE GENOMIC DNA]</scope>
    <source>
        <strain evidence="1 2">DSM 17136</strain>
    </source>
</reference>
<accession>B3JID3</accession>